<organism evidence="1 2">
    <name type="scientific">Parathielavia appendiculata</name>
    <dbReference type="NCBI Taxonomy" id="2587402"/>
    <lineage>
        <taxon>Eukaryota</taxon>
        <taxon>Fungi</taxon>
        <taxon>Dikarya</taxon>
        <taxon>Ascomycota</taxon>
        <taxon>Pezizomycotina</taxon>
        <taxon>Sordariomycetes</taxon>
        <taxon>Sordariomycetidae</taxon>
        <taxon>Sordariales</taxon>
        <taxon>Chaetomiaceae</taxon>
        <taxon>Parathielavia</taxon>
    </lineage>
</organism>
<accession>A0AAN6U7Z1</accession>
<dbReference type="RefSeq" id="XP_062651899.1">
    <property type="nucleotide sequence ID" value="XM_062787452.1"/>
</dbReference>
<dbReference type="GeneID" id="87824222"/>
<keyword evidence="2" id="KW-1185">Reference proteome</keyword>
<dbReference type="Proteomes" id="UP001302602">
    <property type="component" value="Unassembled WGS sequence"/>
</dbReference>
<reference evidence="1" key="1">
    <citation type="journal article" date="2023" name="Mol. Phylogenet. Evol.">
        <title>Genome-scale phylogeny and comparative genomics of the fungal order Sordariales.</title>
        <authorList>
            <person name="Hensen N."/>
            <person name="Bonometti L."/>
            <person name="Westerberg I."/>
            <person name="Brannstrom I.O."/>
            <person name="Guillou S."/>
            <person name="Cros-Aarteil S."/>
            <person name="Calhoun S."/>
            <person name="Haridas S."/>
            <person name="Kuo A."/>
            <person name="Mondo S."/>
            <person name="Pangilinan J."/>
            <person name="Riley R."/>
            <person name="LaButti K."/>
            <person name="Andreopoulos B."/>
            <person name="Lipzen A."/>
            <person name="Chen C."/>
            <person name="Yan M."/>
            <person name="Daum C."/>
            <person name="Ng V."/>
            <person name="Clum A."/>
            <person name="Steindorff A."/>
            <person name="Ohm R.A."/>
            <person name="Martin F."/>
            <person name="Silar P."/>
            <person name="Natvig D.O."/>
            <person name="Lalanne C."/>
            <person name="Gautier V."/>
            <person name="Ament-Velasquez S.L."/>
            <person name="Kruys A."/>
            <person name="Hutchinson M.I."/>
            <person name="Powell A.J."/>
            <person name="Barry K."/>
            <person name="Miller A.N."/>
            <person name="Grigoriev I.V."/>
            <person name="Debuchy R."/>
            <person name="Gladieux P."/>
            <person name="Hiltunen Thoren M."/>
            <person name="Johannesson H."/>
        </authorList>
    </citation>
    <scope>NUCLEOTIDE SEQUENCE</scope>
    <source>
        <strain evidence="1">CBS 731.68</strain>
    </source>
</reference>
<sequence length="164" mass="18308">MDPRGGKTGRAVCLIRTPFRLMGRDTDVHVFLACRRESLVGEGAEGGGYFCKVAIAYMILAAERERQEEGDEQAAEQEDEEEELLDFERVKIDKLVLWYAIVLDICLGTGSGIPRPRWLPTYCTKVDGQGHATDHQLANFHRPTTTPLCDSLASQNCESVTKTF</sequence>
<proteinExistence type="predicted"/>
<dbReference type="EMBL" id="MU853223">
    <property type="protein sequence ID" value="KAK4128128.1"/>
    <property type="molecule type" value="Genomic_DNA"/>
</dbReference>
<reference evidence="1" key="2">
    <citation type="submission" date="2023-05" db="EMBL/GenBank/DDBJ databases">
        <authorList>
            <consortium name="Lawrence Berkeley National Laboratory"/>
            <person name="Steindorff A."/>
            <person name="Hensen N."/>
            <person name="Bonometti L."/>
            <person name="Westerberg I."/>
            <person name="Brannstrom I.O."/>
            <person name="Guillou S."/>
            <person name="Cros-Aarteil S."/>
            <person name="Calhoun S."/>
            <person name="Haridas S."/>
            <person name="Kuo A."/>
            <person name="Mondo S."/>
            <person name="Pangilinan J."/>
            <person name="Riley R."/>
            <person name="Labutti K."/>
            <person name="Andreopoulos B."/>
            <person name="Lipzen A."/>
            <person name="Chen C."/>
            <person name="Yanf M."/>
            <person name="Daum C."/>
            <person name="Ng V."/>
            <person name="Clum A."/>
            <person name="Ohm R."/>
            <person name="Martin F."/>
            <person name="Silar P."/>
            <person name="Natvig D."/>
            <person name="Lalanne C."/>
            <person name="Gautier V."/>
            <person name="Ament-Velasquez S.L."/>
            <person name="Kruys A."/>
            <person name="Hutchinson M.I."/>
            <person name="Powell A.J."/>
            <person name="Barry K."/>
            <person name="Miller A.N."/>
            <person name="Grigoriev I.V."/>
            <person name="Debuchy R."/>
            <person name="Gladieux P."/>
            <person name="Thoren M.H."/>
            <person name="Johannesson H."/>
        </authorList>
    </citation>
    <scope>NUCLEOTIDE SEQUENCE</scope>
    <source>
        <strain evidence="1">CBS 731.68</strain>
    </source>
</reference>
<name>A0AAN6U7Z1_9PEZI</name>
<gene>
    <name evidence="1" type="ORF">N657DRAFT_4523</name>
</gene>
<evidence type="ECO:0000313" key="2">
    <source>
        <dbReference type="Proteomes" id="UP001302602"/>
    </source>
</evidence>
<evidence type="ECO:0000313" key="1">
    <source>
        <dbReference type="EMBL" id="KAK4128128.1"/>
    </source>
</evidence>
<comment type="caution">
    <text evidence="1">The sequence shown here is derived from an EMBL/GenBank/DDBJ whole genome shotgun (WGS) entry which is preliminary data.</text>
</comment>
<protein>
    <submittedName>
        <fullName evidence="1">Uncharacterized protein</fullName>
    </submittedName>
</protein>
<dbReference type="AlphaFoldDB" id="A0AAN6U7Z1"/>